<feature type="compositionally biased region" description="Basic and acidic residues" evidence="1">
    <location>
        <begin position="199"/>
        <end position="212"/>
    </location>
</feature>
<feature type="compositionally biased region" description="Acidic residues" evidence="1">
    <location>
        <begin position="186"/>
        <end position="198"/>
    </location>
</feature>
<name>A0A8J5XVF4_DIALT</name>
<feature type="compositionally biased region" description="Low complexity" evidence="1">
    <location>
        <begin position="224"/>
        <end position="236"/>
    </location>
</feature>
<protein>
    <submittedName>
        <fullName evidence="2">Uncharacterized protein</fullName>
    </submittedName>
</protein>
<feature type="region of interest" description="Disordered" evidence="1">
    <location>
        <begin position="712"/>
        <end position="734"/>
    </location>
</feature>
<sequence>MAEPAIAEEVELAAAVHRWFAAIVRALEHGDELQLSLSPAGERVEERLGAIWPELQRAVRSFVAAFVEHANLSVRTKAVDALSDAVADYLAMIPRDAAAKPATKGLAIDFAASAEAMIRIIEVRHPDYPPLTFSYPAEGAVRPPAAVAEEESLAAQAAELDARKRADGDDADAARARAKPPGGGDEAAEEVKDEDGLAEPERTAPRRTDAERPALPVTEEELAAQRARARASAAAQHGAVFDESRSWQPHSRGGIGASDAAPAVRGAQPIAAAPAQSSDGANARIPAPHCERSLAATASGHVGADAGAGGTCDTHGEASAHTDGRAKASAAAQSGSTSPRYDEDGWDNDNDDDDDGDGEGEGDGGAHAAARGGDAADGAARAARAAHLCASSTGNEGGAEMPPPAAERLSTRSAQPAAELDERNPSESNPQPPAVKASASIDAAFAAPGEQRGARPAALDGAVPLAAACERARGVTDEPAIAIEPDAQRADAAAGSPPAPSERVAHRDAPVGGAAQGAPPGALYADGGAARGAQSRRSSRDRSELLRHIEASRAPAAAPAAAPDATRAGAARVGGAAVWAPDCAAPLASLPGATDSAPTPPVAAPPAPSLRRAEPADARPAPADAPLQPLQPARTAPACAAASPRNAVDASPGATRTLPAAPLPAVPRAPPTFMQRMAAMTVQKYARRRLVRRWLRLGAVIGRLDVLRLAGGVRDGSRQPPPPPPPPPHDARSSRDELFTRRVHTIAAVIVDDGDGDGDGRRGHAYGAPRRASGAYSGYLARAGFPRHAGARSGAPDPARARGAHDLGRLSGGVRGAAALLREDERPAGHAHVLDAHGGGHAYGGRSYDALAERSRSRVSGARTAALAERARARAAERADRRAKAAEAAAAAPAQPIGVMVSTRSSYLERLSTSRKPSGEAVEAGEARLFAGLARKFRLAAAAVGGSGGSTRAGRPPRFSAYARLARDDALRAPSLAARTPGARAADGARRLAPPPPPPAFALTPAARRARVSKAYVPFARQPAATLPPPARARSISLGALRTPHAPRARGGGGGGASWLAASARRASGGEARSLSHATPHGASVPAGLRFSALSHPAAKAHGVERTPSTFGRRPLLRAAGGERGGGPAPWVPAAEARHNQPRAAHSARGSDMVRRSARVFAGASVPYLPFSRAC</sequence>
<evidence type="ECO:0000313" key="3">
    <source>
        <dbReference type="Proteomes" id="UP000751190"/>
    </source>
</evidence>
<feature type="compositionally biased region" description="Acidic residues" evidence="1">
    <location>
        <begin position="344"/>
        <end position="362"/>
    </location>
</feature>
<feature type="compositionally biased region" description="Low complexity" evidence="1">
    <location>
        <begin position="552"/>
        <end position="563"/>
    </location>
</feature>
<dbReference type="OMA" id="KDAFCFS"/>
<dbReference type="Proteomes" id="UP000751190">
    <property type="component" value="Unassembled WGS sequence"/>
</dbReference>
<feature type="compositionally biased region" description="Basic and acidic residues" evidence="1">
    <location>
        <begin position="161"/>
        <end position="175"/>
    </location>
</feature>
<feature type="region of interest" description="Disordered" evidence="1">
    <location>
        <begin position="161"/>
        <end position="260"/>
    </location>
</feature>
<feature type="region of interest" description="Disordered" evidence="1">
    <location>
        <begin position="312"/>
        <end position="456"/>
    </location>
</feature>
<feature type="region of interest" description="Disordered" evidence="1">
    <location>
        <begin position="479"/>
        <end position="563"/>
    </location>
</feature>
<accession>A0A8J5XVF4</accession>
<feature type="compositionally biased region" description="Low complexity" evidence="1">
    <location>
        <begin position="434"/>
        <end position="447"/>
    </location>
</feature>
<feature type="region of interest" description="Disordered" evidence="1">
    <location>
        <begin position="1098"/>
        <end position="1132"/>
    </location>
</feature>
<feature type="compositionally biased region" description="Low complexity" evidence="1">
    <location>
        <begin position="510"/>
        <end position="536"/>
    </location>
</feature>
<evidence type="ECO:0000313" key="2">
    <source>
        <dbReference type="EMBL" id="KAG8469157.1"/>
    </source>
</evidence>
<feature type="region of interest" description="Disordered" evidence="1">
    <location>
        <begin position="789"/>
        <end position="810"/>
    </location>
</feature>
<feature type="compositionally biased region" description="Basic and acidic residues" evidence="1">
    <location>
        <begin position="799"/>
        <end position="808"/>
    </location>
</feature>
<organism evidence="2 3">
    <name type="scientific">Diacronema lutheri</name>
    <name type="common">Unicellular marine alga</name>
    <name type="synonym">Monochrysis lutheri</name>
    <dbReference type="NCBI Taxonomy" id="2081491"/>
    <lineage>
        <taxon>Eukaryota</taxon>
        <taxon>Haptista</taxon>
        <taxon>Haptophyta</taxon>
        <taxon>Pavlovophyceae</taxon>
        <taxon>Pavlovales</taxon>
        <taxon>Pavlovaceae</taxon>
        <taxon>Diacronema</taxon>
    </lineage>
</organism>
<feature type="compositionally biased region" description="Low complexity" evidence="1">
    <location>
        <begin position="482"/>
        <end position="496"/>
    </location>
</feature>
<feature type="compositionally biased region" description="Low complexity" evidence="1">
    <location>
        <begin position="977"/>
        <end position="986"/>
    </location>
</feature>
<reference evidence="2" key="1">
    <citation type="submission" date="2021-05" db="EMBL/GenBank/DDBJ databases">
        <title>The genome of the haptophyte Pavlova lutheri (Diacronema luteri, Pavlovales) - a model for lipid biosynthesis in eukaryotic algae.</title>
        <authorList>
            <person name="Hulatt C.J."/>
            <person name="Posewitz M.C."/>
        </authorList>
    </citation>
    <scope>NUCLEOTIDE SEQUENCE</scope>
    <source>
        <strain evidence="2">NIVA-4/92</strain>
    </source>
</reference>
<comment type="caution">
    <text evidence="2">The sequence shown here is derived from an EMBL/GenBank/DDBJ whole genome shotgun (WGS) entry which is preliminary data.</text>
</comment>
<feature type="region of interest" description="Disordered" evidence="1">
    <location>
        <begin position="590"/>
        <end position="666"/>
    </location>
</feature>
<feature type="compositionally biased region" description="Low complexity" evidence="1">
    <location>
        <begin position="366"/>
        <end position="386"/>
    </location>
</feature>
<evidence type="ECO:0000256" key="1">
    <source>
        <dbReference type="SAM" id="MobiDB-lite"/>
    </source>
</evidence>
<dbReference type="EMBL" id="JAGTXO010000003">
    <property type="protein sequence ID" value="KAG8469157.1"/>
    <property type="molecule type" value="Genomic_DNA"/>
</dbReference>
<feature type="region of interest" description="Disordered" evidence="1">
    <location>
        <begin position="977"/>
        <end position="1001"/>
    </location>
</feature>
<keyword evidence="3" id="KW-1185">Reference proteome</keyword>
<feature type="compositionally biased region" description="Pro residues" evidence="1">
    <location>
        <begin position="719"/>
        <end position="728"/>
    </location>
</feature>
<feature type="compositionally biased region" description="Low complexity" evidence="1">
    <location>
        <begin position="618"/>
        <end position="660"/>
    </location>
</feature>
<gene>
    <name evidence="2" type="ORF">KFE25_007675</name>
</gene>
<feature type="compositionally biased region" description="Basic and acidic residues" evidence="1">
    <location>
        <begin position="314"/>
        <end position="326"/>
    </location>
</feature>
<dbReference type="AlphaFoldDB" id="A0A8J5XVF4"/>
<feature type="compositionally biased region" description="Basic and acidic residues" evidence="1">
    <location>
        <begin position="538"/>
        <end position="551"/>
    </location>
</feature>
<feature type="compositionally biased region" description="Pro residues" evidence="1">
    <location>
        <begin position="598"/>
        <end position="608"/>
    </location>
</feature>
<feature type="region of interest" description="Disordered" evidence="1">
    <location>
        <begin position="1043"/>
        <end position="1065"/>
    </location>
</feature>
<proteinExistence type="predicted"/>